<dbReference type="Pfam" id="PF08808">
    <property type="entry name" value="RES"/>
    <property type="match status" value="1"/>
</dbReference>
<sequence>MYADLVSRVRVFEGRPFRNIKSIRDSQDLFDDLAEDEQDSAAAVAAESLGKPAAKDTFVRRPFDYALICYPFVAQPWQHTRFSDGSRYGVWYGSLEMETTVYETVHHWRKFVLSAFPDEEREILGERRIFQVFCQGVLVDLRGKEKRWPALIADDYAFTQPLGAYLHDQRLNGLLVRSARCEGVNLASFTPDILSNPQDFCYLNYRFNPALRSPVVVEREPGIGWMKIQHGSAE</sequence>
<evidence type="ECO:0000313" key="3">
    <source>
        <dbReference type="Proteomes" id="UP000035068"/>
    </source>
</evidence>
<name>A0A0C2HK43_9BACT</name>
<gene>
    <name evidence="2" type="ORF">GFER_01540</name>
</gene>
<dbReference type="InterPro" id="IPR014914">
    <property type="entry name" value="RES_dom"/>
</dbReference>
<protein>
    <recommendedName>
        <fullName evidence="1">RES domain-containing protein</fullName>
    </recommendedName>
</protein>
<dbReference type="Proteomes" id="UP000035068">
    <property type="component" value="Unassembled WGS sequence"/>
</dbReference>
<proteinExistence type="predicted"/>
<organism evidence="2 3">
    <name type="scientific">Geoalkalibacter ferrihydriticus DSM 17813</name>
    <dbReference type="NCBI Taxonomy" id="1121915"/>
    <lineage>
        <taxon>Bacteria</taxon>
        <taxon>Pseudomonadati</taxon>
        <taxon>Thermodesulfobacteriota</taxon>
        <taxon>Desulfuromonadia</taxon>
        <taxon>Desulfuromonadales</taxon>
        <taxon>Geoalkalibacteraceae</taxon>
        <taxon>Geoalkalibacter</taxon>
    </lineage>
</organism>
<accession>A0A0C2HK43</accession>
<comment type="caution">
    <text evidence="2">The sequence shown here is derived from an EMBL/GenBank/DDBJ whole genome shotgun (WGS) entry which is preliminary data.</text>
</comment>
<feature type="domain" description="RES" evidence="1">
    <location>
        <begin position="71"/>
        <end position="199"/>
    </location>
</feature>
<dbReference type="RefSeq" id="WP_040095440.1">
    <property type="nucleotide sequence ID" value="NZ_JWJD01000001.1"/>
</dbReference>
<dbReference type="EMBL" id="JWJD01000001">
    <property type="protein sequence ID" value="KIH77441.1"/>
    <property type="molecule type" value="Genomic_DNA"/>
</dbReference>
<dbReference type="AlphaFoldDB" id="A0A0C2HK43"/>
<evidence type="ECO:0000313" key="2">
    <source>
        <dbReference type="EMBL" id="KIH77441.1"/>
    </source>
</evidence>
<keyword evidence="3" id="KW-1185">Reference proteome</keyword>
<reference evidence="2 3" key="1">
    <citation type="submission" date="2014-12" db="EMBL/GenBank/DDBJ databases">
        <title>Genomes of Geoalkalibacter ferrihydriticus and Geoalkalibacter subterraneus, two haloalkaliphilic metal-reducing members of the Geobacteraceae.</title>
        <authorList>
            <person name="Badalamenti J.P."/>
            <person name="Torres C.I."/>
            <person name="Krajmalnik-Brown R."/>
            <person name="Bond D.R."/>
        </authorList>
    </citation>
    <scope>NUCLEOTIDE SEQUENCE [LARGE SCALE GENOMIC DNA]</scope>
    <source>
        <strain evidence="2 3">DSM 17813</strain>
    </source>
</reference>
<evidence type="ECO:0000259" key="1">
    <source>
        <dbReference type="SMART" id="SM00953"/>
    </source>
</evidence>
<dbReference type="SMART" id="SM00953">
    <property type="entry name" value="RES"/>
    <property type="match status" value="1"/>
</dbReference>